<protein>
    <recommendedName>
        <fullName evidence="4">ADP ribosyltransferase domain-containing protein</fullName>
    </recommendedName>
</protein>
<evidence type="ECO:0000256" key="1">
    <source>
        <dbReference type="SAM" id="MobiDB-lite"/>
    </source>
</evidence>
<feature type="region of interest" description="Disordered" evidence="1">
    <location>
        <begin position="331"/>
        <end position="353"/>
    </location>
</feature>
<dbReference type="SUPFAM" id="SSF56399">
    <property type="entry name" value="ADP-ribosylation"/>
    <property type="match status" value="1"/>
</dbReference>
<name>A0ABW1JPX7_9NOCA</name>
<evidence type="ECO:0000313" key="2">
    <source>
        <dbReference type="EMBL" id="MFC6011115.1"/>
    </source>
</evidence>
<accession>A0ABW1JPX7</accession>
<dbReference type="RefSeq" id="WP_378602149.1">
    <property type="nucleotide sequence ID" value="NZ_JBHSQN010000003.1"/>
</dbReference>
<organism evidence="2 3">
    <name type="scientific">Nocardia lasii</name>
    <dbReference type="NCBI Taxonomy" id="1616107"/>
    <lineage>
        <taxon>Bacteria</taxon>
        <taxon>Bacillati</taxon>
        <taxon>Actinomycetota</taxon>
        <taxon>Actinomycetes</taxon>
        <taxon>Mycobacteriales</taxon>
        <taxon>Nocardiaceae</taxon>
        <taxon>Nocardia</taxon>
    </lineage>
</organism>
<keyword evidence="3" id="KW-1185">Reference proteome</keyword>
<proteinExistence type="predicted"/>
<dbReference type="PROSITE" id="PS51996">
    <property type="entry name" value="TR_MART"/>
    <property type="match status" value="1"/>
</dbReference>
<evidence type="ECO:0008006" key="4">
    <source>
        <dbReference type="Google" id="ProtNLM"/>
    </source>
</evidence>
<sequence>MTVLTIAPQVYYDAASTLNTAAAAFYTEIDGKWSDLSTNGNAMAGTYEEARTWATSYDDRAFEVLNTARGVAEAVDAYATVLRQMGHNHAIAEYNATMRDSATAPAPPGEPAGAGAYVCRVPLPSAGGSANGLVDDGVVKIAEAVGITIPNGDTTKLEATAAIWTQIQSLPAVANLVPELDRAAQMFAEITSPETDVIDADFAELRNAATTLIAAFGELSTSLREHKSDLDTLRAELATELAKMGEDIVEELAKELVISVAIGVLASTVTFGIGAVVASARFTAIVAKFAIPIRALANGFKAGRIARGVKKEQDLATHGKSLREIAKLRDNIKTSDAGGKKPSGPASSTQMSQRELDEIADYTGSTHQKINGELRSGEVTPATQQRVDTLNSALDKLPDYRGEVTRVTDLPPGGIDRYTPGSTVTEHGFTSTSPLANGGGVRSGEVEMRIFSKTGKDIAEHSAPGNPEVLFKPETQFTVTKRYTDWQTGRTVIEMIEK</sequence>
<dbReference type="Proteomes" id="UP001596223">
    <property type="component" value="Unassembled WGS sequence"/>
</dbReference>
<gene>
    <name evidence="2" type="ORF">ACFP3H_08635</name>
</gene>
<evidence type="ECO:0000313" key="3">
    <source>
        <dbReference type="Proteomes" id="UP001596223"/>
    </source>
</evidence>
<dbReference type="EMBL" id="JBHSQN010000003">
    <property type="protein sequence ID" value="MFC6011115.1"/>
    <property type="molecule type" value="Genomic_DNA"/>
</dbReference>
<dbReference type="Gene3D" id="3.90.176.10">
    <property type="entry name" value="Toxin ADP-ribosyltransferase, Chain A, domain 1"/>
    <property type="match status" value="1"/>
</dbReference>
<reference evidence="3" key="1">
    <citation type="journal article" date="2019" name="Int. J. Syst. Evol. Microbiol.">
        <title>The Global Catalogue of Microorganisms (GCM) 10K type strain sequencing project: providing services to taxonomists for standard genome sequencing and annotation.</title>
        <authorList>
            <consortium name="The Broad Institute Genomics Platform"/>
            <consortium name="The Broad Institute Genome Sequencing Center for Infectious Disease"/>
            <person name="Wu L."/>
            <person name="Ma J."/>
        </authorList>
    </citation>
    <scope>NUCLEOTIDE SEQUENCE [LARGE SCALE GENOMIC DNA]</scope>
    <source>
        <strain evidence="3">CCUG 36956</strain>
    </source>
</reference>
<comment type="caution">
    <text evidence="2">The sequence shown here is derived from an EMBL/GenBank/DDBJ whole genome shotgun (WGS) entry which is preliminary data.</text>
</comment>